<feature type="domain" description="Signal transduction histidine kinase internal region" evidence="2">
    <location>
        <begin position="805"/>
        <end position="884"/>
    </location>
</feature>
<feature type="transmembrane region" description="Helical" evidence="1">
    <location>
        <begin position="750"/>
        <end position="769"/>
    </location>
</feature>
<evidence type="ECO:0000313" key="5">
    <source>
        <dbReference type="Proteomes" id="UP000664417"/>
    </source>
</evidence>
<keyword evidence="4" id="KW-0808">Transferase</keyword>
<evidence type="ECO:0000259" key="3">
    <source>
        <dbReference type="Pfam" id="PF07495"/>
    </source>
</evidence>
<dbReference type="InterPro" id="IPR011110">
    <property type="entry name" value="Reg_prop"/>
</dbReference>
<evidence type="ECO:0000256" key="1">
    <source>
        <dbReference type="SAM" id="Phobius"/>
    </source>
</evidence>
<dbReference type="Pfam" id="PF07495">
    <property type="entry name" value="Y_Y_Y"/>
    <property type="match status" value="1"/>
</dbReference>
<keyword evidence="1" id="KW-1133">Transmembrane helix</keyword>
<dbReference type="Gene3D" id="2.130.10.10">
    <property type="entry name" value="YVTN repeat-like/Quinoprotein amine dehydrogenase"/>
    <property type="match status" value="2"/>
</dbReference>
<dbReference type="GO" id="GO:0000155">
    <property type="term" value="F:phosphorelay sensor kinase activity"/>
    <property type="evidence" value="ECO:0007669"/>
    <property type="project" value="InterPro"/>
</dbReference>
<dbReference type="Gene3D" id="3.30.565.10">
    <property type="entry name" value="Histidine kinase-like ATPase, C-terminal domain"/>
    <property type="match status" value="1"/>
</dbReference>
<dbReference type="Gene3D" id="2.60.40.10">
    <property type="entry name" value="Immunoglobulins"/>
    <property type="match status" value="1"/>
</dbReference>
<accession>A0A8J7QNF9</accession>
<keyword evidence="4" id="KW-0418">Kinase</keyword>
<dbReference type="InterPro" id="IPR011123">
    <property type="entry name" value="Y_Y_Y"/>
</dbReference>
<dbReference type="GO" id="GO:0016020">
    <property type="term" value="C:membrane"/>
    <property type="evidence" value="ECO:0007669"/>
    <property type="project" value="InterPro"/>
</dbReference>
<dbReference type="InterPro" id="IPR050640">
    <property type="entry name" value="Bact_2-comp_sensor_kinase"/>
</dbReference>
<comment type="caution">
    <text evidence="4">The sequence shown here is derived from an EMBL/GenBank/DDBJ whole genome shotgun (WGS) entry which is preliminary data.</text>
</comment>
<evidence type="ECO:0000313" key="4">
    <source>
        <dbReference type="EMBL" id="MBO1321250.1"/>
    </source>
</evidence>
<dbReference type="InterPro" id="IPR013783">
    <property type="entry name" value="Ig-like_fold"/>
</dbReference>
<keyword evidence="5" id="KW-1185">Reference proteome</keyword>
<dbReference type="RefSeq" id="WP_207861225.1">
    <property type="nucleotide sequence ID" value="NZ_JAFREP010000023.1"/>
</dbReference>
<dbReference type="Pfam" id="PF06580">
    <property type="entry name" value="His_kinase"/>
    <property type="match status" value="1"/>
</dbReference>
<reference evidence="4" key="1">
    <citation type="submission" date="2021-03" db="EMBL/GenBank/DDBJ databases">
        <authorList>
            <person name="Wang G."/>
        </authorList>
    </citation>
    <scope>NUCLEOTIDE SEQUENCE</scope>
    <source>
        <strain evidence="4">KCTC 12899</strain>
    </source>
</reference>
<dbReference type="Proteomes" id="UP000664417">
    <property type="component" value="Unassembled WGS sequence"/>
</dbReference>
<organism evidence="4 5">
    <name type="scientific">Acanthopleuribacter pedis</name>
    <dbReference type="NCBI Taxonomy" id="442870"/>
    <lineage>
        <taxon>Bacteria</taxon>
        <taxon>Pseudomonadati</taxon>
        <taxon>Acidobacteriota</taxon>
        <taxon>Holophagae</taxon>
        <taxon>Acanthopleuribacterales</taxon>
        <taxon>Acanthopleuribacteraceae</taxon>
        <taxon>Acanthopleuribacter</taxon>
    </lineage>
</organism>
<keyword evidence="1" id="KW-0472">Membrane</keyword>
<sequence length="1001" mass="114070">MTRRCAVLSRIQNRSGPAARRIICVTGCLLWLWCDPLWAQRLAFENLSVAQGLPQSSVQTLLQDRNGFLWFGTPAGVRRYDGHQFQNPFADRPQIPLNARYLTQDNQDRIWIATNRGALCWDNGSITYYRGLNYRKNVVVNHILEGRYDELWFATDTGLSVLTPFGQFEHYPKIPGAGTSRINAVWQDENSVLTVGTDAGLVQFEGSQFRPAPVWMTVPPVRVNRFADDGKDTLWVATAAGLYAVRHNQTIYLGGTDEFGGDDIRALTYDPAGFLWLGHENGACRITLDPQSRLGSVHKLTTANGLHEGMVYQIQPDREGRWWFATHSGVSKLNNMVNFSFTGPQNLGLDVWSIAQPEPDSVWLGTGAGVRKLDLNQLNQPAAPWPGNRDLKNDEIRALLTTPDGWTWIGTRHGLWRTRVGWARAEPFPLQQDGDDVFVRHLLRDNLGRLWVATDRRGVLRISGDDWEIIRDLGPKQGLPGQRVFCLYQTRDTRLWFGTENGLACLDGELEISRLRVIDEDRGLPYNRVLSLVEDNRDRLWLGTGFGLAVMIDNQFERIGHQQGLQGSAIHFLVWHQPTASLWIGHNEGLSRLQNNAFRHFNRRHGLAYEEMNANAVWLDHNDMLWVGCRKGVNRMNPHIEQPAGEPPVFITAFVSDDRNLALDTHNVLDHDQNFLRIEFSGLNYSRPDMTRFRVKLDGFDADWREIDSRSVQYAGLPSGRYTFLVKAGNENGAYLGAPAELSFTIEPPIWMRPWFIGILLFSIILLVWRRLTDLKEDNEKLALETTILQKRVEKEKEIELRQEAEIRLLHSQMNPHFLQNALNTAIYFAGNNPEKAKRILRKLSQIFRMNHKATLDGWSTMGAEIRLIDSYMEIQLLRFPDKLTYNSVCPQDLHAKKIPGFIIQPLVENACVHGVKNTLDAVHVSLNCALVDGSVHVSVANNGQPLRRPFSACLSDDHALGNINKRLKLLYNQELQYNYEEGNLIFSFHMRHNHESDHRG</sequence>
<keyword evidence="1" id="KW-0812">Transmembrane</keyword>
<dbReference type="InterPro" id="IPR010559">
    <property type="entry name" value="Sig_transdc_His_kin_internal"/>
</dbReference>
<dbReference type="EMBL" id="JAFREP010000023">
    <property type="protein sequence ID" value="MBO1321250.1"/>
    <property type="molecule type" value="Genomic_DNA"/>
</dbReference>
<dbReference type="InterPro" id="IPR036890">
    <property type="entry name" value="HATPase_C_sf"/>
</dbReference>
<feature type="domain" description="Two component regulator three Y" evidence="3">
    <location>
        <begin position="684"/>
        <end position="746"/>
    </location>
</feature>
<evidence type="ECO:0000259" key="2">
    <source>
        <dbReference type="Pfam" id="PF06580"/>
    </source>
</evidence>
<dbReference type="SUPFAM" id="SSF101898">
    <property type="entry name" value="NHL repeat"/>
    <property type="match status" value="1"/>
</dbReference>
<proteinExistence type="predicted"/>
<dbReference type="AlphaFoldDB" id="A0A8J7QNF9"/>
<name>A0A8J7QNF9_9BACT</name>
<dbReference type="Pfam" id="PF07494">
    <property type="entry name" value="Reg_prop"/>
    <property type="match status" value="3"/>
</dbReference>
<dbReference type="InterPro" id="IPR015943">
    <property type="entry name" value="WD40/YVTN_repeat-like_dom_sf"/>
</dbReference>
<dbReference type="SUPFAM" id="SSF63829">
    <property type="entry name" value="Calcium-dependent phosphotriesterase"/>
    <property type="match status" value="1"/>
</dbReference>
<dbReference type="PANTHER" id="PTHR34220:SF7">
    <property type="entry name" value="SENSOR HISTIDINE KINASE YPDA"/>
    <property type="match status" value="1"/>
</dbReference>
<protein>
    <submittedName>
        <fullName evidence="4">Histidine kinase</fullName>
    </submittedName>
</protein>
<gene>
    <name evidence="4" type="ORF">J3U88_22410</name>
</gene>
<dbReference type="PANTHER" id="PTHR34220">
    <property type="entry name" value="SENSOR HISTIDINE KINASE YPDA"/>
    <property type="match status" value="1"/>
</dbReference>